<keyword evidence="11" id="KW-1185">Reference proteome</keyword>
<evidence type="ECO:0000256" key="3">
    <source>
        <dbReference type="ARBA" id="ARBA00022605"/>
    </source>
</evidence>
<dbReference type="FunFam" id="3.20.20.70:FF:000024">
    <property type="entry name" value="Indole-3-glycerol phosphate synthase"/>
    <property type="match status" value="1"/>
</dbReference>
<dbReference type="RefSeq" id="WP_093364274.1">
    <property type="nucleotide sequence ID" value="NZ_FOZZ01000003.1"/>
</dbReference>
<evidence type="ECO:0000256" key="2">
    <source>
        <dbReference type="ARBA" id="ARBA00004696"/>
    </source>
</evidence>
<evidence type="ECO:0000256" key="1">
    <source>
        <dbReference type="ARBA" id="ARBA00001633"/>
    </source>
</evidence>
<dbReference type="InterPro" id="IPR001468">
    <property type="entry name" value="Indole-3-GlycerolPSynthase_CS"/>
</dbReference>
<protein>
    <recommendedName>
        <fullName evidence="8">Indole-3-glycerol phosphate synthase</fullName>
        <shortName evidence="8">IGPS</shortName>
        <ecNumber evidence="8">4.1.1.48</ecNumber>
    </recommendedName>
</protein>
<keyword evidence="5 8" id="KW-0822">Tryptophan biosynthesis</keyword>
<feature type="domain" description="Indole-3-glycerol phosphate synthase" evidence="9">
    <location>
        <begin position="4"/>
        <end position="256"/>
    </location>
</feature>
<evidence type="ECO:0000259" key="9">
    <source>
        <dbReference type="Pfam" id="PF00218"/>
    </source>
</evidence>
<name>A0A1I6R6R6_9SPHI</name>
<dbReference type="Gene3D" id="3.20.20.70">
    <property type="entry name" value="Aldolase class I"/>
    <property type="match status" value="1"/>
</dbReference>
<comment type="pathway">
    <text evidence="2 8">Amino-acid biosynthesis; L-tryptophan biosynthesis; L-tryptophan from chorismate: step 4/5.</text>
</comment>
<dbReference type="PANTHER" id="PTHR22854:SF2">
    <property type="entry name" value="INDOLE-3-GLYCEROL-PHOSPHATE SYNTHASE"/>
    <property type="match status" value="1"/>
</dbReference>
<dbReference type="PANTHER" id="PTHR22854">
    <property type="entry name" value="TRYPTOPHAN BIOSYNTHESIS PROTEIN"/>
    <property type="match status" value="1"/>
</dbReference>
<dbReference type="PROSITE" id="PS00614">
    <property type="entry name" value="IGPS"/>
    <property type="match status" value="1"/>
</dbReference>
<dbReference type="InterPro" id="IPR013798">
    <property type="entry name" value="Indole-3-glycerol_P_synth_dom"/>
</dbReference>
<evidence type="ECO:0000256" key="5">
    <source>
        <dbReference type="ARBA" id="ARBA00022822"/>
    </source>
</evidence>
<dbReference type="AlphaFoldDB" id="A0A1I6R6R6"/>
<dbReference type="STRING" id="683125.SAMN05660206_103144"/>
<dbReference type="GO" id="GO:0000162">
    <property type="term" value="P:L-tryptophan biosynthetic process"/>
    <property type="evidence" value="ECO:0007669"/>
    <property type="project" value="UniProtKB-UniRule"/>
</dbReference>
<dbReference type="SUPFAM" id="SSF51366">
    <property type="entry name" value="Ribulose-phoshate binding barrel"/>
    <property type="match status" value="1"/>
</dbReference>
<organism evidence="10 11">
    <name type="scientific">Sphingobacterium wenxiniae</name>
    <dbReference type="NCBI Taxonomy" id="683125"/>
    <lineage>
        <taxon>Bacteria</taxon>
        <taxon>Pseudomonadati</taxon>
        <taxon>Bacteroidota</taxon>
        <taxon>Sphingobacteriia</taxon>
        <taxon>Sphingobacteriales</taxon>
        <taxon>Sphingobacteriaceae</taxon>
        <taxon>Sphingobacterium</taxon>
    </lineage>
</organism>
<dbReference type="InterPro" id="IPR045186">
    <property type="entry name" value="Indole-3-glycerol_P_synth"/>
</dbReference>
<evidence type="ECO:0000256" key="7">
    <source>
        <dbReference type="ARBA" id="ARBA00023239"/>
    </source>
</evidence>
<dbReference type="CDD" id="cd00331">
    <property type="entry name" value="IGPS"/>
    <property type="match status" value="1"/>
</dbReference>
<dbReference type="EC" id="4.1.1.48" evidence="8"/>
<sequence>MTILDKIVQKKKQEVAEAKSKVSLTELQQYPLFGRACYSLKDSIFHPTRTGIIAEFKRASPSKGLINGTSSVQDVVKGYQNAGASAISVLTDPDFFKGSLADLTAAREVLDIPLLRKEFIVDIYQIAEAKAYGADIILLIAACLPHQEVKEFSEYAKSLGLNVLLEVHNEEELQANIFDSIDAIGVNNRNLKDFSVSLEHSYDLVNKIPKRFIKVSESGISNPETIKDLKERGFNSFLIGENFMKTDNPAQAIKEFVTELKV</sequence>
<comment type="similarity">
    <text evidence="8">Belongs to the TrpC family.</text>
</comment>
<dbReference type="GO" id="GO:0004425">
    <property type="term" value="F:indole-3-glycerol-phosphate synthase activity"/>
    <property type="evidence" value="ECO:0007669"/>
    <property type="project" value="UniProtKB-UniRule"/>
</dbReference>
<dbReference type="OrthoDB" id="9804217at2"/>
<dbReference type="InterPro" id="IPR011060">
    <property type="entry name" value="RibuloseP-bd_barrel"/>
</dbReference>
<reference evidence="10 11" key="1">
    <citation type="submission" date="2016-10" db="EMBL/GenBank/DDBJ databases">
        <authorList>
            <person name="de Groot N.N."/>
        </authorList>
    </citation>
    <scope>NUCLEOTIDE SEQUENCE [LARGE SCALE GENOMIC DNA]</scope>
    <source>
        <strain evidence="10 11">DSM 22789</strain>
    </source>
</reference>
<evidence type="ECO:0000256" key="6">
    <source>
        <dbReference type="ARBA" id="ARBA00023141"/>
    </source>
</evidence>
<accession>A0A1I6R6R6</accession>
<dbReference type="Pfam" id="PF00218">
    <property type="entry name" value="IGPS"/>
    <property type="match status" value="1"/>
</dbReference>
<keyword evidence="6 8" id="KW-0057">Aromatic amino acid biosynthesis</keyword>
<evidence type="ECO:0000256" key="4">
    <source>
        <dbReference type="ARBA" id="ARBA00022793"/>
    </source>
</evidence>
<dbReference type="UniPathway" id="UPA00035">
    <property type="reaction ID" value="UER00043"/>
</dbReference>
<dbReference type="EMBL" id="FOZZ01000003">
    <property type="protein sequence ID" value="SFS60412.1"/>
    <property type="molecule type" value="Genomic_DNA"/>
</dbReference>
<comment type="catalytic activity">
    <reaction evidence="1 8">
        <text>1-(2-carboxyphenylamino)-1-deoxy-D-ribulose 5-phosphate + H(+) = (1S,2R)-1-C-(indol-3-yl)glycerol 3-phosphate + CO2 + H2O</text>
        <dbReference type="Rhea" id="RHEA:23476"/>
        <dbReference type="ChEBI" id="CHEBI:15377"/>
        <dbReference type="ChEBI" id="CHEBI:15378"/>
        <dbReference type="ChEBI" id="CHEBI:16526"/>
        <dbReference type="ChEBI" id="CHEBI:58613"/>
        <dbReference type="ChEBI" id="CHEBI:58866"/>
        <dbReference type="EC" id="4.1.1.48"/>
    </reaction>
</comment>
<keyword evidence="3 8" id="KW-0028">Amino-acid biosynthesis</keyword>
<proteinExistence type="inferred from homology"/>
<evidence type="ECO:0000313" key="11">
    <source>
        <dbReference type="Proteomes" id="UP000198785"/>
    </source>
</evidence>
<gene>
    <name evidence="8" type="primary">trpC</name>
    <name evidence="10" type="ORF">SAMN05660206_103144</name>
</gene>
<dbReference type="InterPro" id="IPR013785">
    <property type="entry name" value="Aldolase_TIM"/>
</dbReference>
<keyword evidence="7 8" id="KW-0456">Lyase</keyword>
<evidence type="ECO:0000256" key="8">
    <source>
        <dbReference type="HAMAP-Rule" id="MF_00134"/>
    </source>
</evidence>
<keyword evidence="4 8" id="KW-0210">Decarboxylase</keyword>
<dbReference type="NCBIfam" id="NF001377">
    <property type="entry name" value="PRK00278.2-4"/>
    <property type="match status" value="1"/>
</dbReference>
<evidence type="ECO:0000313" key="10">
    <source>
        <dbReference type="EMBL" id="SFS60412.1"/>
    </source>
</evidence>
<dbReference type="GO" id="GO:0004640">
    <property type="term" value="F:phosphoribosylanthranilate isomerase activity"/>
    <property type="evidence" value="ECO:0007669"/>
    <property type="project" value="TreeGrafter"/>
</dbReference>
<dbReference type="Proteomes" id="UP000198785">
    <property type="component" value="Unassembled WGS sequence"/>
</dbReference>
<dbReference type="HAMAP" id="MF_00134_B">
    <property type="entry name" value="IGPS_B"/>
    <property type="match status" value="1"/>
</dbReference>